<keyword evidence="3" id="KW-1185">Reference proteome</keyword>
<evidence type="ECO:0008006" key="4">
    <source>
        <dbReference type="Google" id="ProtNLM"/>
    </source>
</evidence>
<accession>A0A0E3GQ26</accession>
<feature type="transmembrane region" description="Helical" evidence="1">
    <location>
        <begin position="7"/>
        <end position="22"/>
    </location>
</feature>
<sequence length="118" mass="13695">MSKRKRGYWGFIGFMGFYALNYLTTHNILDLCYIAYFGFFGYFLTDKISVDIPDERYHENIKLATAFIGNIALFEMGIMFACGIFFSAIRENMIVFVSACFASLVIAYSIKFYTLEQR</sequence>
<dbReference type="KEGG" id="csq:CSCA_0711"/>
<feature type="transmembrane region" description="Helical" evidence="1">
    <location>
        <begin position="28"/>
        <end position="45"/>
    </location>
</feature>
<keyword evidence="1" id="KW-1133">Transmembrane helix</keyword>
<dbReference type="RefSeq" id="WP_029954483.1">
    <property type="nucleotide sequence ID" value="NZ_CP009933.1"/>
</dbReference>
<feature type="transmembrane region" description="Helical" evidence="1">
    <location>
        <begin position="93"/>
        <end position="113"/>
    </location>
</feature>
<evidence type="ECO:0000313" key="3">
    <source>
        <dbReference type="Proteomes" id="UP000033115"/>
    </source>
</evidence>
<keyword evidence="1" id="KW-0472">Membrane</keyword>
<feature type="transmembrane region" description="Helical" evidence="1">
    <location>
        <begin position="66"/>
        <end position="87"/>
    </location>
</feature>
<dbReference type="EMBL" id="CP009933">
    <property type="protein sequence ID" value="AKA67836.1"/>
    <property type="molecule type" value="Genomic_DNA"/>
</dbReference>
<dbReference type="HOGENOM" id="CLU_159875_0_0_9"/>
<reference evidence="2 3" key="1">
    <citation type="journal article" date="2015" name="J. Biotechnol.">
        <title>Complete genome sequence of a malodorant-producing acetogen, Clostridium scatologenes ATCC 25775(T).</title>
        <authorList>
            <person name="Zhu Z."/>
            <person name="Guo T."/>
            <person name="Zheng H."/>
            <person name="Song T."/>
            <person name="Ouyang P."/>
            <person name="Xie J."/>
        </authorList>
    </citation>
    <scope>NUCLEOTIDE SEQUENCE [LARGE SCALE GENOMIC DNA]</scope>
    <source>
        <strain evidence="2 3">ATCC 25775</strain>
    </source>
</reference>
<evidence type="ECO:0000256" key="1">
    <source>
        <dbReference type="SAM" id="Phobius"/>
    </source>
</evidence>
<dbReference type="Proteomes" id="UP000033115">
    <property type="component" value="Chromosome"/>
</dbReference>
<organism evidence="2 3">
    <name type="scientific">Clostridium scatologenes</name>
    <dbReference type="NCBI Taxonomy" id="1548"/>
    <lineage>
        <taxon>Bacteria</taxon>
        <taxon>Bacillati</taxon>
        <taxon>Bacillota</taxon>
        <taxon>Clostridia</taxon>
        <taxon>Eubacteriales</taxon>
        <taxon>Clostridiaceae</taxon>
        <taxon>Clostridium</taxon>
    </lineage>
</organism>
<protein>
    <recommendedName>
        <fullName evidence="4">DUF3796 domain-containing protein</fullName>
    </recommendedName>
</protein>
<name>A0A0E3GQ26_CLOSL</name>
<proteinExistence type="predicted"/>
<dbReference type="AlphaFoldDB" id="A0A0E3GQ26"/>
<keyword evidence="1" id="KW-0812">Transmembrane</keyword>
<gene>
    <name evidence="2" type="ORF">CSCA_0711</name>
</gene>
<evidence type="ECO:0000313" key="2">
    <source>
        <dbReference type="EMBL" id="AKA67836.1"/>
    </source>
</evidence>
<dbReference type="STRING" id="1548.CSCA_0711"/>